<comment type="caution">
    <text evidence="2">The sequence shown here is derived from an EMBL/GenBank/DDBJ whole genome shotgun (WGS) entry which is preliminary data.</text>
</comment>
<evidence type="ECO:0000313" key="2">
    <source>
        <dbReference type="EMBL" id="MBV7265057.1"/>
    </source>
</evidence>
<feature type="chain" id="PRO_5045364654" evidence="1">
    <location>
        <begin position="35"/>
        <end position="208"/>
    </location>
</feature>
<dbReference type="PANTHER" id="PTHR12151:SF25">
    <property type="entry name" value="LINALOOL DEHYDRATASE_ISOMERASE DOMAIN-CONTAINING PROTEIN"/>
    <property type="match status" value="1"/>
</dbReference>
<proteinExistence type="predicted"/>
<organism evidence="2 3">
    <name type="scientific">Erythrobacter ani</name>
    <dbReference type="NCBI Taxonomy" id="2827235"/>
    <lineage>
        <taxon>Bacteria</taxon>
        <taxon>Pseudomonadati</taxon>
        <taxon>Pseudomonadota</taxon>
        <taxon>Alphaproteobacteria</taxon>
        <taxon>Sphingomonadales</taxon>
        <taxon>Erythrobacteraceae</taxon>
        <taxon>Erythrobacter/Porphyrobacter group</taxon>
        <taxon>Erythrobacter</taxon>
    </lineage>
</organism>
<dbReference type="CDD" id="cd02968">
    <property type="entry name" value="SCO"/>
    <property type="match status" value="1"/>
</dbReference>
<name>A0ABS6SKN2_9SPHN</name>
<dbReference type="Proteomes" id="UP000699975">
    <property type="component" value="Unassembled WGS sequence"/>
</dbReference>
<gene>
    <name evidence="2" type="ORF">KCG45_02595</name>
</gene>
<dbReference type="PROSITE" id="PS51257">
    <property type="entry name" value="PROKAR_LIPOPROTEIN"/>
    <property type="match status" value="1"/>
</dbReference>
<feature type="signal peptide" evidence="1">
    <location>
        <begin position="1"/>
        <end position="34"/>
    </location>
</feature>
<evidence type="ECO:0000256" key="1">
    <source>
        <dbReference type="SAM" id="SignalP"/>
    </source>
</evidence>
<dbReference type="InterPro" id="IPR003782">
    <property type="entry name" value="SCO1/SenC"/>
</dbReference>
<evidence type="ECO:0000313" key="3">
    <source>
        <dbReference type="Proteomes" id="UP000699975"/>
    </source>
</evidence>
<dbReference type="Pfam" id="PF02630">
    <property type="entry name" value="SCO1-SenC"/>
    <property type="match status" value="1"/>
</dbReference>
<dbReference type="EMBL" id="JAGSPB010000001">
    <property type="protein sequence ID" value="MBV7265057.1"/>
    <property type="molecule type" value="Genomic_DNA"/>
</dbReference>
<sequence length="208" mass="22132">MNHLAKPSRPRVFPTAIAVAAALSLAACSGAETAAPPEEPPLAGATIGGEFELIDSSGETVRWADFDGQYRIVYFGYAYCPDVCPIDVGQMSRGLKKLGESEPGKIAKIQPIFITIDPERDTPQVVGEFTNAFSKDLMGLTGTPEQVKAAAGAFRVYYERGEDLGGGQYLMNHSNITYLFGPSGEPLATLPTDQGADAVAAEIDKWVS</sequence>
<accession>A0ABS6SKN2</accession>
<keyword evidence="1" id="KW-0732">Signal</keyword>
<keyword evidence="3" id="KW-1185">Reference proteome</keyword>
<dbReference type="RefSeq" id="WP_218315566.1">
    <property type="nucleotide sequence ID" value="NZ_JAGSPB010000001.1"/>
</dbReference>
<dbReference type="PANTHER" id="PTHR12151">
    <property type="entry name" value="ELECTRON TRANSPORT PROTIN SCO1/SENC FAMILY MEMBER"/>
    <property type="match status" value="1"/>
</dbReference>
<reference evidence="2 3" key="1">
    <citation type="submission" date="2021-04" db="EMBL/GenBank/DDBJ databases">
        <authorList>
            <person name="Pira H."/>
            <person name="Risdian C."/>
            <person name="Wink J."/>
        </authorList>
    </citation>
    <scope>NUCLEOTIDE SEQUENCE [LARGE SCALE GENOMIC DNA]</scope>
    <source>
        <strain evidence="2 3">WH131</strain>
    </source>
</reference>
<protein>
    <submittedName>
        <fullName evidence="2">SCO family protein</fullName>
    </submittedName>
</protein>